<protein>
    <submittedName>
        <fullName evidence="3">Uncharacterized protein</fullName>
    </submittedName>
</protein>
<keyword evidence="2" id="KW-1133">Transmembrane helix</keyword>
<feature type="region of interest" description="Disordered" evidence="1">
    <location>
        <begin position="102"/>
        <end position="135"/>
    </location>
</feature>
<dbReference type="OrthoDB" id="3263215at2759"/>
<reference evidence="3" key="1">
    <citation type="submission" date="2020-05" db="EMBL/GenBank/DDBJ databases">
        <title>Mycena genomes resolve the evolution of fungal bioluminescence.</title>
        <authorList>
            <person name="Tsai I.J."/>
        </authorList>
    </citation>
    <scope>NUCLEOTIDE SEQUENCE</scope>
    <source>
        <strain evidence="3">CCC161011</strain>
    </source>
</reference>
<keyword evidence="2" id="KW-0812">Transmembrane</keyword>
<keyword evidence="4" id="KW-1185">Reference proteome</keyword>
<gene>
    <name evidence="3" type="ORF">MVEN_02012600</name>
</gene>
<feature type="compositionally biased region" description="Basic and acidic residues" evidence="1">
    <location>
        <begin position="343"/>
        <end position="355"/>
    </location>
</feature>
<sequence length="375" mass="39072">MSTACITSATATTTSLHTTDVVSTSFSTSVSTEPATTTTITTEVCPLSISDLPCIPTPSVFTSTITGNLTTVSLPFTTTVSTVSTEILTLFTTSCTVITSAGPSSSSSSSFHTPPVSGSFSPSVSTPPPITFTSQVPTTLQNGDVSAVVQTFTSQPPLSTVYVPGPSGQVAQTNDDGSSPTKIAPILGGVVGGFFGLLGIALIIWFIMKRRRRWDDIFDTEGPPHSPGRRPTKRWSLDADMDPKPYQYGLVGQASSPSLPSLGISRPESPPASSPSSQLRASPSSQLPRPNHNALTPLLLPTSASTPGPSATTLSSRPSTAGSMQPLRDVAPQQPQAVRQQRQQHERAAARHARDAIALGAPQPEPKHGPDADAF</sequence>
<proteinExistence type="predicted"/>
<evidence type="ECO:0000256" key="2">
    <source>
        <dbReference type="SAM" id="Phobius"/>
    </source>
</evidence>
<feature type="compositionally biased region" description="Low complexity" evidence="1">
    <location>
        <begin position="274"/>
        <end position="316"/>
    </location>
</feature>
<dbReference type="AlphaFoldDB" id="A0A8H6XCE1"/>
<feature type="compositionally biased region" description="Low complexity" evidence="1">
    <location>
        <begin position="329"/>
        <end position="341"/>
    </location>
</feature>
<dbReference type="Proteomes" id="UP000620124">
    <property type="component" value="Unassembled WGS sequence"/>
</dbReference>
<feature type="compositionally biased region" description="Low complexity" evidence="1">
    <location>
        <begin position="104"/>
        <end position="124"/>
    </location>
</feature>
<evidence type="ECO:0000313" key="4">
    <source>
        <dbReference type="Proteomes" id="UP000620124"/>
    </source>
</evidence>
<accession>A0A8H6XCE1</accession>
<feature type="transmembrane region" description="Helical" evidence="2">
    <location>
        <begin position="186"/>
        <end position="208"/>
    </location>
</feature>
<evidence type="ECO:0000256" key="1">
    <source>
        <dbReference type="SAM" id="MobiDB-lite"/>
    </source>
</evidence>
<dbReference type="EMBL" id="JACAZI010000021">
    <property type="protein sequence ID" value="KAF7337895.1"/>
    <property type="molecule type" value="Genomic_DNA"/>
</dbReference>
<feature type="compositionally biased region" description="Basic and acidic residues" evidence="1">
    <location>
        <begin position="365"/>
        <end position="375"/>
    </location>
</feature>
<evidence type="ECO:0000313" key="3">
    <source>
        <dbReference type="EMBL" id="KAF7337895.1"/>
    </source>
</evidence>
<feature type="region of interest" description="Disordered" evidence="1">
    <location>
        <begin position="218"/>
        <end position="375"/>
    </location>
</feature>
<organism evidence="3 4">
    <name type="scientific">Mycena venus</name>
    <dbReference type="NCBI Taxonomy" id="2733690"/>
    <lineage>
        <taxon>Eukaryota</taxon>
        <taxon>Fungi</taxon>
        <taxon>Dikarya</taxon>
        <taxon>Basidiomycota</taxon>
        <taxon>Agaricomycotina</taxon>
        <taxon>Agaricomycetes</taxon>
        <taxon>Agaricomycetidae</taxon>
        <taxon>Agaricales</taxon>
        <taxon>Marasmiineae</taxon>
        <taxon>Mycenaceae</taxon>
        <taxon>Mycena</taxon>
    </lineage>
</organism>
<keyword evidence="2" id="KW-0472">Membrane</keyword>
<name>A0A8H6XCE1_9AGAR</name>
<comment type="caution">
    <text evidence="3">The sequence shown here is derived from an EMBL/GenBank/DDBJ whole genome shotgun (WGS) entry which is preliminary data.</text>
</comment>